<dbReference type="RefSeq" id="XP_075080601.1">
    <property type="nucleotide sequence ID" value="XM_075224500.1"/>
</dbReference>
<evidence type="ECO:0000313" key="2">
    <source>
        <dbReference type="RefSeq" id="XP_075080601.1"/>
    </source>
</evidence>
<gene>
    <name evidence="2" type="primary">LOC142166084</name>
</gene>
<protein>
    <submittedName>
        <fullName evidence="2">Uncharacterized protein LOC142166084</fullName>
    </submittedName>
</protein>
<dbReference type="Proteomes" id="UP000790787">
    <property type="component" value="Chromosome 11"/>
</dbReference>
<reference evidence="1" key="1">
    <citation type="journal article" date="2014" name="Nat. Commun.">
        <title>The tobacco genome sequence and its comparison with those of tomato and potato.</title>
        <authorList>
            <person name="Sierro N."/>
            <person name="Battey J.N."/>
            <person name="Ouadi S."/>
            <person name="Bakaher N."/>
            <person name="Bovet L."/>
            <person name="Willig A."/>
            <person name="Goepfert S."/>
            <person name="Peitsch M.C."/>
            <person name="Ivanov N.V."/>
        </authorList>
    </citation>
    <scope>NUCLEOTIDE SEQUENCE [LARGE SCALE GENOMIC DNA]</scope>
</reference>
<evidence type="ECO:0000313" key="1">
    <source>
        <dbReference type="Proteomes" id="UP000790787"/>
    </source>
</evidence>
<sequence>MLRISCCKRKFCVSYLKEGHNVCLVLLDNKGKVLYLLPKSEDAMNDLDSLFFIKGKTIASSTQRRGVSLTLLIYTFLPIILSNFVLFAYTAVNNMTTQLNSIKTLTSNNYKKWKHDVEIVLGLMDLDFALIEQKPVESTTTSTADEKAKYEKWMKANKLSLMIMKRSISDHIKDAIKDNGNAKDFLSAIGQKFLESDKAETGSLIDSLSTIKYDLVGSVRDHIMKLVNIATILNNLGVTITDDFLVHQSLRSLPEQFNQLKTTYNAQKDKWSIDELITVCMVEEGRIQKEKAEGVVNHVSSSRSADYPSYKRKGGPKFHKRKHGQSHHPGGNNGQTNKLGVNQGQSHNPLGPQAVIKKEIKCWDCKQVGHKKFGCPLKKKSGNILAFVCFETSLVHIPLNSWWLDSDATVHVTNDLQDLVSRQKPKEDEANRLNVLNETFSAMHVENIAHKRYCYIYLLKEKSEALDKFKIYKTEVEKQLGKSIKIMRSDRGGEYYGKYDESGQCMWPFALFLQEYGIVAQYTMPGTPEQNGVSERRNHTLIEMARSMMSRTTLPEYLWGEALKTTSYILNRVPTKCVLKTPFELWTTRKPSLNHFHIWGCPAEVRIYSPIEKKTDPKTTSCFFIGYPDHSKGFRFFCHGRDTRIVESINAKFLEHNICNCDCLCGKEIVLKEKEIIVLLPVIHEKVVNQPIHEGENQGNNDVDPIVLEQNVHNEPLRRSQRERRSAISDDFIVYVTENLSDTGELTDPLSYAQAISSPFVDKWREAMKDEMRSMEHNGVWELVELPEGFRPIGCKWVFKTKRDSKENIDHYKARLVAKGYTHKEGIDYKEYFLIFYPRMHLE</sequence>
<keyword evidence="1" id="KW-1185">Reference proteome</keyword>
<proteinExistence type="predicted"/>
<name>A0AC58S6I3_TOBAC</name>
<organism evidence="1 2">
    <name type="scientific">Nicotiana tabacum</name>
    <name type="common">Common tobacco</name>
    <dbReference type="NCBI Taxonomy" id="4097"/>
    <lineage>
        <taxon>Eukaryota</taxon>
        <taxon>Viridiplantae</taxon>
        <taxon>Streptophyta</taxon>
        <taxon>Embryophyta</taxon>
        <taxon>Tracheophyta</taxon>
        <taxon>Spermatophyta</taxon>
        <taxon>Magnoliopsida</taxon>
        <taxon>eudicotyledons</taxon>
        <taxon>Gunneridae</taxon>
        <taxon>Pentapetalae</taxon>
        <taxon>asterids</taxon>
        <taxon>lamiids</taxon>
        <taxon>Solanales</taxon>
        <taxon>Solanaceae</taxon>
        <taxon>Nicotianoideae</taxon>
        <taxon>Nicotianeae</taxon>
        <taxon>Nicotiana</taxon>
    </lineage>
</organism>
<reference evidence="2" key="2">
    <citation type="submission" date="2025-08" db="UniProtKB">
        <authorList>
            <consortium name="RefSeq"/>
        </authorList>
    </citation>
    <scope>IDENTIFICATION</scope>
    <source>
        <tissue evidence="2">Leaf</tissue>
    </source>
</reference>
<accession>A0AC58S6I3</accession>